<dbReference type="Proteomes" id="UP000568696">
    <property type="component" value="Unassembled WGS sequence"/>
</dbReference>
<feature type="domain" description="HTH iclR-type" evidence="1">
    <location>
        <begin position="26"/>
        <end position="69"/>
    </location>
</feature>
<evidence type="ECO:0000313" key="5">
    <source>
        <dbReference type="Proteomes" id="UP000568696"/>
    </source>
</evidence>
<dbReference type="InterPro" id="IPR036388">
    <property type="entry name" value="WH-like_DNA-bd_sf"/>
</dbReference>
<dbReference type="OrthoDB" id="3399802at2"/>
<dbReference type="RefSeq" id="WP_085549831.1">
    <property type="nucleotide sequence ID" value="NZ_FXAR01000005.1"/>
</dbReference>
<evidence type="ECO:0000259" key="1">
    <source>
        <dbReference type="Pfam" id="PF09339"/>
    </source>
</evidence>
<reference evidence="2 5" key="3">
    <citation type="journal article" date="2020" name="Biotechnol. Biofuels">
        <title>New insights from the biogas microbiome by comprehensive genome-resolved metagenomics of nearly 1600 species originating from multiple anaerobic digesters.</title>
        <authorList>
            <person name="Campanaro S."/>
            <person name="Treu L."/>
            <person name="Rodriguez-R L.M."/>
            <person name="Kovalovszki A."/>
            <person name="Ziels R.M."/>
            <person name="Maus I."/>
            <person name="Zhu X."/>
            <person name="Kougias P.G."/>
            <person name="Basile A."/>
            <person name="Luo G."/>
            <person name="Schluter A."/>
            <person name="Konstantinidis K.T."/>
            <person name="Angelidaki I."/>
        </authorList>
    </citation>
    <scope>NUCLEOTIDE SEQUENCE [LARGE SCALE GENOMIC DNA]</scope>
    <source>
        <strain evidence="2">AS23ysBPME_344</strain>
    </source>
</reference>
<keyword evidence="4" id="KW-1185">Reference proteome</keyword>
<evidence type="ECO:0000313" key="3">
    <source>
        <dbReference type="EMBL" id="SMG28755.1"/>
    </source>
</evidence>
<dbReference type="EMBL" id="JAAYSN010000320">
    <property type="protein sequence ID" value="NLP40344.1"/>
    <property type="molecule type" value="Genomic_DNA"/>
</dbReference>
<reference evidence="3" key="2">
    <citation type="submission" date="2017-04" db="EMBL/GenBank/DDBJ databases">
        <authorList>
            <person name="Afonso C.L."/>
            <person name="Miller P.J."/>
            <person name="Scott M.A."/>
            <person name="Spackman E."/>
            <person name="Goraichik I."/>
            <person name="Dimitrov K.M."/>
            <person name="Suarez D.L."/>
            <person name="Swayne D.E."/>
        </authorList>
    </citation>
    <scope>NUCLEOTIDE SEQUENCE [LARGE SCALE GENOMIC DNA]</scope>
    <source>
        <strain evidence="3">VDS</strain>
    </source>
</reference>
<name>A0A1X7JLP5_9CORY</name>
<dbReference type="EMBL" id="FXAR01000005">
    <property type="protein sequence ID" value="SMG28755.1"/>
    <property type="molecule type" value="Genomic_DNA"/>
</dbReference>
<dbReference type="Pfam" id="PF09339">
    <property type="entry name" value="HTH_IclR"/>
    <property type="match status" value="1"/>
</dbReference>
<reference evidence="4" key="1">
    <citation type="submission" date="2017-04" db="EMBL/GenBank/DDBJ databases">
        <authorList>
            <person name="Varghese N."/>
            <person name="Submissions S."/>
        </authorList>
    </citation>
    <scope>NUCLEOTIDE SEQUENCE [LARGE SCALE GENOMIC DNA]</scope>
    <source>
        <strain evidence="4">VDS</strain>
    </source>
</reference>
<dbReference type="STRING" id="1610489.SAMN06295981_1724"/>
<dbReference type="GO" id="GO:0006355">
    <property type="term" value="P:regulation of DNA-templated transcription"/>
    <property type="evidence" value="ECO:0007669"/>
    <property type="project" value="InterPro"/>
</dbReference>
<organism evidence="3 4">
    <name type="scientific">Corynebacterium pollutisoli</name>
    <dbReference type="NCBI Taxonomy" id="1610489"/>
    <lineage>
        <taxon>Bacteria</taxon>
        <taxon>Bacillati</taxon>
        <taxon>Actinomycetota</taxon>
        <taxon>Actinomycetes</taxon>
        <taxon>Mycobacteriales</taxon>
        <taxon>Corynebacteriaceae</taxon>
        <taxon>Corynebacterium</taxon>
    </lineage>
</organism>
<dbReference type="SUPFAM" id="SSF46785">
    <property type="entry name" value="Winged helix' DNA-binding domain"/>
    <property type="match status" value="1"/>
</dbReference>
<gene>
    <name evidence="2" type="ORF">GX356_11665</name>
    <name evidence="3" type="ORF">SAMN06295981_1724</name>
</gene>
<sequence length="232" mass="25205">MTDPRHPRPAAELFPEALQLSTKQREVLDLLQTFPGGARSSDLAEELGMHVNTVRGHLDELIARGAVRTTTAPAQGRGRPSLIFQVRVPDNRAIAREYVSLVEVLAEMVVGDETPSPEALDKAREIGRAWARRMADSGAEVDNVPDALELLTARLRELGFDPALLAVDDSDSVDIHLQACPFVTEQGRPSLFVCAMHEGFLQESVGSAPVKLNLRPFYPAGTCTVTSEPEAS</sequence>
<dbReference type="Proteomes" id="UP000193309">
    <property type="component" value="Unassembled WGS sequence"/>
</dbReference>
<proteinExistence type="predicted"/>
<evidence type="ECO:0000313" key="4">
    <source>
        <dbReference type="Proteomes" id="UP000193309"/>
    </source>
</evidence>
<dbReference type="AlphaFoldDB" id="A0A1X7JLP5"/>
<protein>
    <submittedName>
        <fullName evidence="2 3">Transcriptional regulator</fullName>
    </submittedName>
</protein>
<evidence type="ECO:0000313" key="2">
    <source>
        <dbReference type="EMBL" id="NLP40344.1"/>
    </source>
</evidence>
<dbReference type="InterPro" id="IPR036390">
    <property type="entry name" value="WH_DNA-bd_sf"/>
</dbReference>
<dbReference type="GO" id="GO:0003677">
    <property type="term" value="F:DNA binding"/>
    <property type="evidence" value="ECO:0007669"/>
    <property type="project" value="InterPro"/>
</dbReference>
<accession>A0A1X7JLP5</accession>
<dbReference type="InterPro" id="IPR005471">
    <property type="entry name" value="Tscrpt_reg_IclR_N"/>
</dbReference>
<dbReference type="Gene3D" id="1.10.10.10">
    <property type="entry name" value="Winged helix-like DNA-binding domain superfamily/Winged helix DNA-binding domain"/>
    <property type="match status" value="1"/>
</dbReference>